<feature type="compositionally biased region" description="Basic and acidic residues" evidence="6">
    <location>
        <begin position="99"/>
        <end position="121"/>
    </location>
</feature>
<evidence type="ECO:0000256" key="4">
    <source>
        <dbReference type="ARBA" id="ARBA00015522"/>
    </source>
</evidence>
<reference evidence="7" key="1">
    <citation type="submission" date="2021-10" db="EMBL/GenBank/DDBJ databases">
        <title>De novo Genome Assembly of Clathrus columnatus (Basidiomycota, Fungi) Using Illumina and Nanopore Sequence Data.</title>
        <authorList>
            <person name="Ogiso-Tanaka E."/>
            <person name="Itagaki H."/>
            <person name="Hosoya T."/>
            <person name="Hosaka K."/>
        </authorList>
    </citation>
    <scope>NUCLEOTIDE SEQUENCE</scope>
    <source>
        <strain evidence="7">MO-923</strain>
    </source>
</reference>
<gene>
    <name evidence="7" type="ORF">Clacol_006502</name>
</gene>
<name>A0AAV5AIF7_9AGAM</name>
<sequence length="184" mass="20882">MVNPRQRRKTKAATHKKTRPSRHAQVLQDAWDKKKTVRQNYAALGLARSLKPADSGGNETSLFSLTTLRTETVESSSEIRKNFGKIIRDAEGNVIDVQLPEKDPIEENEDIPRDSHKEESLAKKSEVLQALEKIAQSSRPVQRFASDAETAALKRLINKHGSKNYEAMAKDLRLNPWQRQITKQ</sequence>
<evidence type="ECO:0000313" key="7">
    <source>
        <dbReference type="EMBL" id="GJJ12261.1"/>
    </source>
</evidence>
<dbReference type="EMBL" id="BPWL01000007">
    <property type="protein sequence ID" value="GJJ12261.1"/>
    <property type="molecule type" value="Genomic_DNA"/>
</dbReference>
<organism evidence="7 8">
    <name type="scientific">Clathrus columnatus</name>
    <dbReference type="NCBI Taxonomy" id="1419009"/>
    <lineage>
        <taxon>Eukaryota</taxon>
        <taxon>Fungi</taxon>
        <taxon>Dikarya</taxon>
        <taxon>Basidiomycota</taxon>
        <taxon>Agaricomycotina</taxon>
        <taxon>Agaricomycetes</taxon>
        <taxon>Phallomycetidae</taxon>
        <taxon>Phallales</taxon>
        <taxon>Clathraceae</taxon>
        <taxon>Clathrus</taxon>
    </lineage>
</organism>
<dbReference type="Proteomes" id="UP001050691">
    <property type="component" value="Unassembled WGS sequence"/>
</dbReference>
<keyword evidence="8" id="KW-1185">Reference proteome</keyword>
<comment type="similarity">
    <text evidence="3">Belongs to the NOP16 family.</text>
</comment>
<comment type="subcellular location">
    <subcellularLocation>
        <location evidence="2">Nucleus</location>
        <location evidence="2">Nucleolus</location>
    </subcellularLocation>
</comment>
<protein>
    <recommendedName>
        <fullName evidence="4">Nucleolar protein 16</fullName>
    </recommendedName>
</protein>
<dbReference type="PANTHER" id="PTHR13243:SF1">
    <property type="entry name" value="NUCLEOLAR PROTEIN 16"/>
    <property type="match status" value="1"/>
</dbReference>
<dbReference type="AlphaFoldDB" id="A0AAV5AIF7"/>
<feature type="compositionally biased region" description="Basic residues" evidence="6">
    <location>
        <begin position="1"/>
        <end position="22"/>
    </location>
</feature>
<dbReference type="InterPro" id="IPR019002">
    <property type="entry name" value="Ribosome_biogenesis_Nop16"/>
</dbReference>
<evidence type="ECO:0000256" key="1">
    <source>
        <dbReference type="ARBA" id="ARBA00002889"/>
    </source>
</evidence>
<evidence type="ECO:0000313" key="8">
    <source>
        <dbReference type="Proteomes" id="UP001050691"/>
    </source>
</evidence>
<comment type="function">
    <text evidence="1">Involved in the biogenesis of the 60S ribosomal subunit.</text>
</comment>
<evidence type="ECO:0000256" key="6">
    <source>
        <dbReference type="SAM" id="MobiDB-lite"/>
    </source>
</evidence>
<feature type="region of interest" description="Disordered" evidence="6">
    <location>
        <begin position="97"/>
        <end position="121"/>
    </location>
</feature>
<proteinExistence type="inferred from homology"/>
<accession>A0AAV5AIF7</accession>
<evidence type="ECO:0000256" key="2">
    <source>
        <dbReference type="ARBA" id="ARBA00004604"/>
    </source>
</evidence>
<evidence type="ECO:0000256" key="5">
    <source>
        <dbReference type="ARBA" id="ARBA00023242"/>
    </source>
</evidence>
<comment type="caution">
    <text evidence="7">The sequence shown here is derived from an EMBL/GenBank/DDBJ whole genome shotgun (WGS) entry which is preliminary data.</text>
</comment>
<dbReference type="Pfam" id="PF09420">
    <property type="entry name" value="Nop16"/>
    <property type="match status" value="1"/>
</dbReference>
<dbReference type="GO" id="GO:0005730">
    <property type="term" value="C:nucleolus"/>
    <property type="evidence" value="ECO:0007669"/>
    <property type="project" value="UniProtKB-SubCell"/>
</dbReference>
<keyword evidence="5" id="KW-0539">Nucleus</keyword>
<feature type="region of interest" description="Disordered" evidence="6">
    <location>
        <begin position="1"/>
        <end position="27"/>
    </location>
</feature>
<dbReference type="PANTHER" id="PTHR13243">
    <property type="entry name" value="HSPC111 PROTEIN-RELATED"/>
    <property type="match status" value="1"/>
</dbReference>
<dbReference type="GO" id="GO:0042273">
    <property type="term" value="P:ribosomal large subunit biogenesis"/>
    <property type="evidence" value="ECO:0007669"/>
    <property type="project" value="TreeGrafter"/>
</dbReference>
<evidence type="ECO:0000256" key="3">
    <source>
        <dbReference type="ARBA" id="ARBA00008479"/>
    </source>
</evidence>